<dbReference type="PANTHER" id="PTHR39338:SF6">
    <property type="entry name" value="BLL5662 PROTEIN"/>
    <property type="match status" value="1"/>
</dbReference>
<evidence type="ECO:0000313" key="2">
    <source>
        <dbReference type="EMBL" id="CAJ1585918.1"/>
    </source>
</evidence>
<proteinExistence type="predicted"/>
<gene>
    <name evidence="2" type="ORF">MU0050_003987</name>
</gene>
<dbReference type="InterPro" id="IPR011195">
    <property type="entry name" value="UCP010256"/>
</dbReference>
<reference evidence="2 3" key="1">
    <citation type="submission" date="2023-08" db="EMBL/GenBank/DDBJ databases">
        <authorList>
            <person name="Folkvardsen B D."/>
            <person name="Norman A."/>
        </authorList>
    </citation>
    <scope>NUCLEOTIDE SEQUENCE [LARGE SCALE GENOMIC DNA]</scope>
    <source>
        <strain evidence="2 3">Mu0050</strain>
    </source>
</reference>
<name>A0ABM9MID3_9MYCO</name>
<evidence type="ECO:0000259" key="1">
    <source>
        <dbReference type="SMART" id="SM00327"/>
    </source>
</evidence>
<dbReference type="PANTHER" id="PTHR39338">
    <property type="entry name" value="BLL5662 PROTEIN-RELATED"/>
    <property type="match status" value="1"/>
</dbReference>
<keyword evidence="3" id="KW-1185">Reference proteome</keyword>
<dbReference type="SMART" id="SM00327">
    <property type="entry name" value="VWA"/>
    <property type="match status" value="1"/>
</dbReference>
<sequence>MSPSALLPAVDRAALAVALATRLRAAGVLVSASGAADFVAALGVTSRAHREVYWGARLTLVTRAEDIPTFDEVFAAVFADAVRGVDPVSMKSRAAGQVSAATGLADAGAVSLDGPGLPWLTRQASMAGDDDAEADSAVAVPDVLPSRLRVRADQAFEAFDAADLRVIGDWLERTAPRWPRRRTRRHEPSRRGRRIDLRRTMRAARTTGWEPLVLIRTRRRERPRRIVFLCDVSGSMQPYVTIYLHLMRALALRHRAAAPEVFAFATSLTRLTPALSHRSAEVALARANERVLDRYGGTHLGRAVAELVRGSHGSALRGAVAVIASDGWDTDPPEVLDRAMRRLRQRAQRVVWLNPRAAGVGFEPAAGSMAAALPYCDVFLPAHSLTGLAELFEELAA</sequence>
<dbReference type="Gene3D" id="3.40.50.410">
    <property type="entry name" value="von Willebrand factor, type A domain"/>
    <property type="match status" value="1"/>
</dbReference>
<organism evidence="2 3">
    <name type="scientific">[Mycobacterium] wendilense</name>
    <dbReference type="NCBI Taxonomy" id="3064284"/>
    <lineage>
        <taxon>Bacteria</taxon>
        <taxon>Bacillati</taxon>
        <taxon>Actinomycetota</taxon>
        <taxon>Actinomycetes</taxon>
        <taxon>Mycobacteriales</taxon>
        <taxon>Mycobacteriaceae</taxon>
        <taxon>Mycolicibacter</taxon>
    </lineage>
</organism>
<evidence type="ECO:0000313" key="3">
    <source>
        <dbReference type="Proteomes" id="UP001190466"/>
    </source>
</evidence>
<dbReference type="CDD" id="cd00198">
    <property type="entry name" value="vWFA"/>
    <property type="match status" value="1"/>
</dbReference>
<accession>A0ABM9MID3</accession>
<dbReference type="InterPro" id="IPR008912">
    <property type="entry name" value="Uncharacterised_CoxE"/>
</dbReference>
<dbReference type="EMBL" id="OY726395">
    <property type="protein sequence ID" value="CAJ1585918.1"/>
    <property type="molecule type" value="Genomic_DNA"/>
</dbReference>
<dbReference type="SUPFAM" id="SSF53300">
    <property type="entry name" value="vWA-like"/>
    <property type="match status" value="1"/>
</dbReference>
<dbReference type="PIRSF" id="PIRSF010256">
    <property type="entry name" value="CoxE_vWa"/>
    <property type="match status" value="1"/>
</dbReference>
<dbReference type="InterPro" id="IPR002035">
    <property type="entry name" value="VWF_A"/>
</dbReference>
<dbReference type="RefSeq" id="WP_316512009.1">
    <property type="nucleotide sequence ID" value="NZ_OY726395.1"/>
</dbReference>
<dbReference type="Proteomes" id="UP001190466">
    <property type="component" value="Chromosome"/>
</dbReference>
<dbReference type="InterPro" id="IPR036465">
    <property type="entry name" value="vWFA_dom_sf"/>
</dbReference>
<protein>
    <submittedName>
        <fullName evidence="2">VWA domain-containing protein</fullName>
    </submittedName>
</protein>
<dbReference type="Pfam" id="PF05762">
    <property type="entry name" value="VWA_CoxE"/>
    <property type="match status" value="1"/>
</dbReference>
<feature type="domain" description="VWFA" evidence="1">
    <location>
        <begin position="223"/>
        <end position="386"/>
    </location>
</feature>